<dbReference type="AlphaFoldDB" id="A0A653I920"/>
<accession>A0A653I920</accession>
<sequence>MEHTIAFIGYEGKVEWRILQVNRLEERLEIDVVLSQSDNQTSHRLNMSFAEYDSFAHDFLTVHEQLRGSATYTQADFHMTLTYHRLGHVSIEIRWKSQHTMTLQSDQSYLGQALASIGVYT</sequence>
<protein>
    <submittedName>
        <fullName evidence="1">Uncharacterized protein</fullName>
    </submittedName>
</protein>
<organism evidence="1 2">
    <name type="scientific">Exiguobacterium oxidotolerans</name>
    <dbReference type="NCBI Taxonomy" id="223958"/>
    <lineage>
        <taxon>Bacteria</taxon>
        <taxon>Bacillati</taxon>
        <taxon>Bacillota</taxon>
        <taxon>Bacilli</taxon>
        <taxon>Bacillales</taxon>
        <taxon>Bacillales Family XII. Incertae Sedis</taxon>
        <taxon>Exiguobacterium</taxon>
    </lineage>
</organism>
<dbReference type="Proteomes" id="UP000439752">
    <property type="component" value="Unassembled WGS sequence"/>
</dbReference>
<dbReference type="RefSeq" id="WP_159173184.1">
    <property type="nucleotide sequence ID" value="NZ_LR732312.1"/>
</dbReference>
<evidence type="ECO:0000313" key="2">
    <source>
        <dbReference type="Proteomes" id="UP000439752"/>
    </source>
</evidence>
<proteinExistence type="predicted"/>
<name>A0A653I920_9BACL</name>
<dbReference type="EMBL" id="CABWKQ010000016">
    <property type="protein sequence ID" value="VWX35253.1"/>
    <property type="molecule type" value="Genomic_DNA"/>
</dbReference>
<gene>
    <name evidence="1" type="ORF">EXIGUO9Y_230034</name>
</gene>
<reference evidence="1 2" key="1">
    <citation type="submission" date="2019-10" db="EMBL/GenBank/DDBJ databases">
        <authorList>
            <person name="Karimi E."/>
        </authorList>
    </citation>
    <scope>NUCLEOTIDE SEQUENCE [LARGE SCALE GENOMIC DNA]</scope>
    <source>
        <strain evidence="1">Exiguobacterium sp. 9Y</strain>
    </source>
</reference>
<evidence type="ECO:0000313" key="1">
    <source>
        <dbReference type="EMBL" id="VWX35253.1"/>
    </source>
</evidence>
<keyword evidence="2" id="KW-1185">Reference proteome</keyword>